<dbReference type="InterPro" id="IPR003000">
    <property type="entry name" value="Sirtuin"/>
</dbReference>
<dbReference type="InterPro" id="IPR029035">
    <property type="entry name" value="DHS-like_NAD/FAD-binding_dom"/>
</dbReference>
<gene>
    <name evidence="6" type="ORF">HELGO_WM65665</name>
</gene>
<feature type="binding site" evidence="4">
    <location>
        <position position="133"/>
    </location>
    <ligand>
        <name>Zn(2+)</name>
        <dbReference type="ChEBI" id="CHEBI:29105"/>
    </ligand>
</feature>
<dbReference type="PANTHER" id="PTHR11085">
    <property type="entry name" value="NAD-DEPENDENT PROTEIN DEACYLASE SIRTUIN-5, MITOCHONDRIAL-RELATED"/>
    <property type="match status" value="1"/>
</dbReference>
<dbReference type="EMBL" id="CACVAT010000630">
    <property type="protein sequence ID" value="CAA6830784.1"/>
    <property type="molecule type" value="Genomic_DNA"/>
</dbReference>
<dbReference type="Pfam" id="PF02146">
    <property type="entry name" value="SIR2"/>
    <property type="match status" value="1"/>
</dbReference>
<dbReference type="AlphaFoldDB" id="A0A6S6UJZ1"/>
<dbReference type="PANTHER" id="PTHR11085:SF10">
    <property type="entry name" value="NAD-DEPENDENT PROTEIN DEACYLASE SIRTUIN-5, MITOCHONDRIAL-RELATED"/>
    <property type="match status" value="1"/>
</dbReference>
<feature type="active site" description="Proton acceptor" evidence="4">
    <location>
        <position position="125"/>
    </location>
</feature>
<evidence type="ECO:0000256" key="3">
    <source>
        <dbReference type="ARBA" id="ARBA00023027"/>
    </source>
</evidence>
<dbReference type="GO" id="GO:0046872">
    <property type="term" value="F:metal ion binding"/>
    <property type="evidence" value="ECO:0007669"/>
    <property type="project" value="UniProtKB-KW"/>
</dbReference>
<keyword evidence="4" id="KW-0479">Metal-binding</keyword>
<reference evidence="6" key="1">
    <citation type="submission" date="2020-01" db="EMBL/GenBank/DDBJ databases">
        <authorList>
            <person name="Meier V. D."/>
            <person name="Meier V D."/>
        </authorList>
    </citation>
    <scope>NUCLEOTIDE SEQUENCE</scope>
    <source>
        <strain evidence="6">HLG_WM_MAG_09</strain>
    </source>
</reference>
<dbReference type="Gene3D" id="3.40.50.1220">
    <property type="entry name" value="TPP-binding domain"/>
    <property type="match status" value="1"/>
</dbReference>
<dbReference type="Gene3D" id="3.30.1600.10">
    <property type="entry name" value="SIR2/SIRT2 'Small Domain"/>
    <property type="match status" value="1"/>
</dbReference>
<evidence type="ECO:0000313" key="6">
    <source>
        <dbReference type="EMBL" id="CAA6830784.1"/>
    </source>
</evidence>
<proteinExistence type="predicted"/>
<dbReference type="PROSITE" id="PS50305">
    <property type="entry name" value="SIRTUIN"/>
    <property type="match status" value="1"/>
</dbReference>
<keyword evidence="4" id="KW-0862">Zinc</keyword>
<evidence type="ECO:0000256" key="2">
    <source>
        <dbReference type="ARBA" id="ARBA00022679"/>
    </source>
</evidence>
<evidence type="ECO:0000256" key="1">
    <source>
        <dbReference type="ARBA" id="ARBA00012928"/>
    </source>
</evidence>
<dbReference type="EC" id="2.3.1.286" evidence="1"/>
<dbReference type="GO" id="GO:0070403">
    <property type="term" value="F:NAD+ binding"/>
    <property type="evidence" value="ECO:0007669"/>
    <property type="project" value="InterPro"/>
</dbReference>
<feature type="binding site" evidence="4">
    <location>
        <position position="136"/>
    </location>
    <ligand>
        <name>Zn(2+)</name>
        <dbReference type="ChEBI" id="CHEBI:29105"/>
    </ligand>
</feature>
<evidence type="ECO:0000256" key="4">
    <source>
        <dbReference type="PROSITE-ProRule" id="PRU00236"/>
    </source>
</evidence>
<organism evidence="6">
    <name type="scientific">uncultured Thiotrichaceae bacterium</name>
    <dbReference type="NCBI Taxonomy" id="298394"/>
    <lineage>
        <taxon>Bacteria</taxon>
        <taxon>Pseudomonadati</taxon>
        <taxon>Pseudomonadota</taxon>
        <taxon>Gammaproteobacteria</taxon>
        <taxon>Thiotrichales</taxon>
        <taxon>Thiotrichaceae</taxon>
        <taxon>environmental samples</taxon>
    </lineage>
</organism>
<dbReference type="SUPFAM" id="SSF52467">
    <property type="entry name" value="DHS-like NAD/FAD-binding domain"/>
    <property type="match status" value="1"/>
</dbReference>
<dbReference type="InterPro" id="IPR050134">
    <property type="entry name" value="NAD-dep_sirtuin_deacylases"/>
</dbReference>
<keyword evidence="2" id="KW-0808">Transferase</keyword>
<dbReference type="GO" id="GO:0017136">
    <property type="term" value="F:histone deacetylase activity, NAD-dependent"/>
    <property type="evidence" value="ECO:0007669"/>
    <property type="project" value="TreeGrafter"/>
</dbReference>
<feature type="domain" description="Deacetylase sirtuin-type" evidence="5">
    <location>
        <begin position="1"/>
        <end position="282"/>
    </location>
</feature>
<keyword evidence="3" id="KW-0520">NAD</keyword>
<name>A0A6S6UJZ1_9GAMM</name>
<dbReference type="InterPro" id="IPR026590">
    <property type="entry name" value="Ssirtuin_cat_dom"/>
</dbReference>
<sequence>MTNIQTSYDETQQLLDFIQQYPRLVILTGAGISLQSGIPTYRDSKGVWMGSAPMQQQDFIRDAAVRQRYWARSFIGRSTIADAQPNAAHFAVAELEQAGFVELLITQNVDNLHQQAGSQKVIDLHGNLRDVHCLDCAARSSRDDLQQRIADMNPQLKGLAAEIRPDGDAILADEHVEQVQIPPCELCGGTLMPEVVFFGGTVPVTRVQYCLDALQRADALLVIGSSLKVYSGYRFCLRAKEWGKPIALINPGQTRADDLAALHLKTDSINLLQTLLAQLQKA</sequence>
<feature type="binding site" evidence="4">
    <location>
        <position position="184"/>
    </location>
    <ligand>
        <name>Zn(2+)</name>
        <dbReference type="ChEBI" id="CHEBI:29105"/>
    </ligand>
</feature>
<accession>A0A6S6UJZ1</accession>
<protein>
    <recommendedName>
        <fullName evidence="1">protein acetyllysine N-acetyltransferase</fullName>
        <ecNumber evidence="1">2.3.1.286</ecNumber>
    </recommendedName>
</protein>
<dbReference type="NCBIfam" id="NF003738">
    <property type="entry name" value="PRK05333.1"/>
    <property type="match status" value="1"/>
</dbReference>
<feature type="binding site" evidence="4">
    <location>
        <position position="187"/>
    </location>
    <ligand>
        <name>Zn(2+)</name>
        <dbReference type="ChEBI" id="CHEBI:29105"/>
    </ligand>
</feature>
<dbReference type="InterPro" id="IPR026591">
    <property type="entry name" value="Sirtuin_cat_small_dom_sf"/>
</dbReference>
<evidence type="ECO:0000259" key="5">
    <source>
        <dbReference type="PROSITE" id="PS50305"/>
    </source>
</evidence>